<evidence type="ECO:0000259" key="1">
    <source>
        <dbReference type="SMART" id="SM00597"/>
    </source>
</evidence>
<dbReference type="PANTHER" id="PTHR45749">
    <property type="match status" value="1"/>
</dbReference>
<evidence type="ECO:0000313" key="2">
    <source>
        <dbReference type="EMBL" id="KAJ9177312.1"/>
    </source>
</evidence>
<dbReference type="Pfam" id="PF14291">
    <property type="entry name" value="DUF4371"/>
    <property type="match status" value="1"/>
</dbReference>
<dbReference type="SMART" id="SM00597">
    <property type="entry name" value="ZnF_TTF"/>
    <property type="match status" value="1"/>
</dbReference>
<accession>A0ABQ9MCW1</accession>
<dbReference type="EMBL" id="JARPOI010000007">
    <property type="protein sequence ID" value="KAJ9177312.1"/>
    <property type="molecule type" value="Genomic_DNA"/>
</dbReference>
<organism evidence="2 3">
    <name type="scientific">Hevea brasiliensis</name>
    <name type="common">Para rubber tree</name>
    <name type="synonym">Siphonia brasiliensis</name>
    <dbReference type="NCBI Taxonomy" id="3981"/>
    <lineage>
        <taxon>Eukaryota</taxon>
        <taxon>Viridiplantae</taxon>
        <taxon>Streptophyta</taxon>
        <taxon>Embryophyta</taxon>
        <taxon>Tracheophyta</taxon>
        <taxon>Spermatophyta</taxon>
        <taxon>Magnoliopsida</taxon>
        <taxon>eudicotyledons</taxon>
        <taxon>Gunneridae</taxon>
        <taxon>Pentapetalae</taxon>
        <taxon>rosids</taxon>
        <taxon>fabids</taxon>
        <taxon>Malpighiales</taxon>
        <taxon>Euphorbiaceae</taxon>
        <taxon>Crotonoideae</taxon>
        <taxon>Micrandreae</taxon>
        <taxon>Hevea</taxon>
    </lineage>
</organism>
<keyword evidence="3" id="KW-1185">Reference proteome</keyword>
<dbReference type="PANTHER" id="PTHR45749:SF36">
    <property type="entry name" value="ZINC FINGER MYM-TYPE PROTEIN 1-LIKE"/>
    <property type="match status" value="1"/>
</dbReference>
<gene>
    <name evidence="2" type="ORF">P3X46_012546</name>
</gene>
<reference evidence="2" key="1">
    <citation type="journal article" date="2023" name="Plant Biotechnol. J.">
        <title>Chromosome-level wild Hevea brasiliensis genome provides new tools for genomic-assisted breeding and valuable loci to elevate rubber yield.</title>
        <authorList>
            <person name="Cheng H."/>
            <person name="Song X."/>
            <person name="Hu Y."/>
            <person name="Wu T."/>
            <person name="Yang Q."/>
            <person name="An Z."/>
            <person name="Feng S."/>
            <person name="Deng Z."/>
            <person name="Wu W."/>
            <person name="Zeng X."/>
            <person name="Tu M."/>
            <person name="Wang X."/>
            <person name="Huang H."/>
        </authorList>
    </citation>
    <scope>NUCLEOTIDE SEQUENCE</scope>
    <source>
        <strain evidence="2">MT/VB/25A 57/8</strain>
    </source>
</reference>
<sequence>MSYPPDIRNQVRRAYLLKGPCQPCHHKFPQQVDGTRKQRFIASWFDEFSNWLEYSIEKDAAYCLYCFLFTAGYSERGHDTFVFEGFTNWQKKKRLREHVGDHNSDHNKCRLACEDLMNQAQHIEYRCRLNASIICLCYLLMQGLAFRANDESENSLNQGNFLELLKVLASCNEEINNVVLKNAPNNLRLTSPDIQKDIINAAATETTKVIITDLRDDFFSILVDECRDVSIKEQMGVVISYVNGSGCVIERFIGLVHVHSTSAASLKKDIEFLFSTYGLSISSLRGQGYDGASNMRGEFNGLKSLILKENSSAYYIHCFAYQLQFILVAIAKKHSSISSFFSTVTRLVNVIGGSCKCRDML</sequence>
<dbReference type="InterPro" id="IPR006580">
    <property type="entry name" value="Znf_TTF"/>
</dbReference>
<comment type="caution">
    <text evidence="2">The sequence shown here is derived from an EMBL/GenBank/DDBJ whole genome shotgun (WGS) entry which is preliminary data.</text>
</comment>
<proteinExistence type="predicted"/>
<dbReference type="InterPro" id="IPR025398">
    <property type="entry name" value="DUF4371"/>
</dbReference>
<name>A0ABQ9MCW1_HEVBR</name>
<dbReference type="Proteomes" id="UP001174677">
    <property type="component" value="Chromosome 7"/>
</dbReference>
<protein>
    <recommendedName>
        <fullName evidence="1">TTF-type domain-containing protein</fullName>
    </recommendedName>
</protein>
<dbReference type="SUPFAM" id="SSF53098">
    <property type="entry name" value="Ribonuclease H-like"/>
    <property type="match status" value="1"/>
</dbReference>
<dbReference type="InterPro" id="IPR012337">
    <property type="entry name" value="RNaseH-like_sf"/>
</dbReference>
<evidence type="ECO:0000313" key="3">
    <source>
        <dbReference type="Proteomes" id="UP001174677"/>
    </source>
</evidence>
<feature type="domain" description="TTF-type" evidence="1">
    <location>
        <begin position="36"/>
        <end position="129"/>
    </location>
</feature>